<organism evidence="4 5">
    <name type="scientific">Stieleria varia</name>
    <dbReference type="NCBI Taxonomy" id="2528005"/>
    <lineage>
        <taxon>Bacteria</taxon>
        <taxon>Pseudomonadati</taxon>
        <taxon>Planctomycetota</taxon>
        <taxon>Planctomycetia</taxon>
        <taxon>Pirellulales</taxon>
        <taxon>Pirellulaceae</taxon>
        <taxon>Stieleria</taxon>
    </lineage>
</organism>
<gene>
    <name evidence="4" type="ORF">Pla52n_47150</name>
</gene>
<feature type="domain" description="Transposase IS110-like N-terminal" evidence="2">
    <location>
        <begin position="43"/>
        <end position="202"/>
    </location>
</feature>
<accession>A0A5C6AG88</accession>
<feature type="region of interest" description="Disordered" evidence="1">
    <location>
        <begin position="1"/>
        <end position="21"/>
    </location>
</feature>
<evidence type="ECO:0000259" key="2">
    <source>
        <dbReference type="Pfam" id="PF01548"/>
    </source>
</evidence>
<dbReference type="InterPro" id="IPR003346">
    <property type="entry name" value="Transposase_20"/>
</dbReference>
<dbReference type="GO" id="GO:0004803">
    <property type="term" value="F:transposase activity"/>
    <property type="evidence" value="ECO:0007669"/>
    <property type="project" value="InterPro"/>
</dbReference>
<dbReference type="GO" id="GO:0006313">
    <property type="term" value="P:DNA transposition"/>
    <property type="evidence" value="ECO:0007669"/>
    <property type="project" value="InterPro"/>
</dbReference>
<evidence type="ECO:0000256" key="1">
    <source>
        <dbReference type="SAM" id="MobiDB-lite"/>
    </source>
</evidence>
<dbReference type="PANTHER" id="PTHR33055:SF3">
    <property type="entry name" value="PUTATIVE TRANSPOSASE FOR IS117-RELATED"/>
    <property type="match status" value="1"/>
</dbReference>
<dbReference type="AlphaFoldDB" id="A0A5C6AG88"/>
<protein>
    <submittedName>
        <fullName evidence="4">Transposase</fullName>
    </submittedName>
</protein>
<evidence type="ECO:0000313" key="4">
    <source>
        <dbReference type="EMBL" id="TWT98205.1"/>
    </source>
</evidence>
<sequence>MVSRTKSTRKNSNKSSKRRYIGKPGGVIQERVLKVGPQRFGIVAVDCAKRRSKWMLCDFYGRVIIEPTEVDHERGTLDAMVMRVLEACQAEGIQDSIVAVEMTGIYHKPVQRAFRKAGFDTRTVHPFASAHYRGALHPDNKTDDNDLEAIFLAAAAGYGLSVFPVDETYRSLQRLARHRRNLVKQRSRLNVQIRVLMHQTMPGYADLWEEDKLFSHSVAMLIAKNFSSAESIKKAKQAGLAKYLRRSKTRFQERTLDKIYAWSLQAAEPDPLIELLTEQWKQLLELRDMLSAQITQTERQSASFLAKTPYILLLSIKGINVVSASEYAGEAGPIEHYASATAINGRAGLYPSRYQSDEVDRTDTVAKNCNRRLRAACILLAKNLIKCHPYYRGLSAVWATRNIKTQDRNCRMANRANRMVFQIVSGRQVWRGRGIDCEAILFKLREFHHAHATPLDQTVAHMNEAYQWLPKSVHQTEGKPLAELAGKKRRGTSSIGELLIPLLIRLGVREASELESKTSEA</sequence>
<evidence type="ECO:0000259" key="3">
    <source>
        <dbReference type="Pfam" id="PF02371"/>
    </source>
</evidence>
<dbReference type="Pfam" id="PF02371">
    <property type="entry name" value="Transposase_20"/>
    <property type="match status" value="1"/>
</dbReference>
<dbReference type="PANTHER" id="PTHR33055">
    <property type="entry name" value="TRANSPOSASE FOR INSERTION SEQUENCE ELEMENT IS1111A"/>
    <property type="match status" value="1"/>
</dbReference>
<dbReference type="Pfam" id="PF01548">
    <property type="entry name" value="DEDD_Tnp_IS110"/>
    <property type="match status" value="1"/>
</dbReference>
<reference evidence="4 5" key="1">
    <citation type="submission" date="2019-02" db="EMBL/GenBank/DDBJ databases">
        <title>Deep-cultivation of Planctomycetes and their phenomic and genomic characterization uncovers novel biology.</title>
        <authorList>
            <person name="Wiegand S."/>
            <person name="Jogler M."/>
            <person name="Boedeker C."/>
            <person name="Pinto D."/>
            <person name="Vollmers J."/>
            <person name="Rivas-Marin E."/>
            <person name="Kohn T."/>
            <person name="Peeters S.H."/>
            <person name="Heuer A."/>
            <person name="Rast P."/>
            <person name="Oberbeckmann S."/>
            <person name="Bunk B."/>
            <person name="Jeske O."/>
            <person name="Meyerdierks A."/>
            <person name="Storesund J.E."/>
            <person name="Kallscheuer N."/>
            <person name="Luecker S."/>
            <person name="Lage O.M."/>
            <person name="Pohl T."/>
            <person name="Merkel B.J."/>
            <person name="Hornburger P."/>
            <person name="Mueller R.-W."/>
            <person name="Bruemmer F."/>
            <person name="Labrenz M."/>
            <person name="Spormann A.M."/>
            <person name="Op Den Camp H."/>
            <person name="Overmann J."/>
            <person name="Amann R."/>
            <person name="Jetten M.S.M."/>
            <person name="Mascher T."/>
            <person name="Medema M.H."/>
            <person name="Devos D.P."/>
            <person name="Kaster A.-K."/>
            <person name="Ovreas L."/>
            <person name="Rohde M."/>
            <person name="Galperin M.Y."/>
            <person name="Jogler C."/>
        </authorList>
    </citation>
    <scope>NUCLEOTIDE SEQUENCE [LARGE SCALE GENOMIC DNA]</scope>
    <source>
        <strain evidence="4 5">Pla52n</strain>
    </source>
</reference>
<dbReference type="EMBL" id="SJPN01000006">
    <property type="protein sequence ID" value="TWT98205.1"/>
    <property type="molecule type" value="Genomic_DNA"/>
</dbReference>
<feature type="domain" description="Transposase IS116/IS110/IS902 C-terminal" evidence="3">
    <location>
        <begin position="312"/>
        <end position="390"/>
    </location>
</feature>
<proteinExistence type="predicted"/>
<dbReference type="InterPro" id="IPR002525">
    <property type="entry name" value="Transp_IS110-like_N"/>
</dbReference>
<dbReference type="OrthoDB" id="243269at2"/>
<dbReference type="RefSeq" id="WP_146521838.1">
    <property type="nucleotide sequence ID" value="NZ_CP151726.1"/>
</dbReference>
<keyword evidence="5" id="KW-1185">Reference proteome</keyword>
<dbReference type="GO" id="GO:0003677">
    <property type="term" value="F:DNA binding"/>
    <property type="evidence" value="ECO:0007669"/>
    <property type="project" value="InterPro"/>
</dbReference>
<evidence type="ECO:0000313" key="5">
    <source>
        <dbReference type="Proteomes" id="UP000320176"/>
    </source>
</evidence>
<comment type="caution">
    <text evidence="4">The sequence shown here is derived from an EMBL/GenBank/DDBJ whole genome shotgun (WGS) entry which is preliminary data.</text>
</comment>
<name>A0A5C6AG88_9BACT</name>
<dbReference type="Proteomes" id="UP000320176">
    <property type="component" value="Unassembled WGS sequence"/>
</dbReference>
<dbReference type="InterPro" id="IPR047650">
    <property type="entry name" value="Transpos_IS110"/>
</dbReference>